<reference evidence="1 2" key="1">
    <citation type="journal article" date="2021" name="PeerJ">
        <title>Analysis of 44 Vibrio anguillarum genomes reveals high genetic diversity.</title>
        <authorList>
            <person name="Hansen M.J."/>
            <person name="Dalsgaard I."/>
        </authorList>
    </citation>
    <scope>NUCLEOTIDE SEQUENCE [LARGE SCALE GENOMIC DNA]</scope>
    <source>
        <strain evidence="1 2">040915-1/1B</strain>
    </source>
</reference>
<dbReference type="EMBL" id="RDPI01000456">
    <property type="protein sequence ID" value="MBF4375962.1"/>
    <property type="molecule type" value="Genomic_DNA"/>
</dbReference>
<proteinExistence type="predicted"/>
<evidence type="ECO:0000313" key="1">
    <source>
        <dbReference type="EMBL" id="MBF4375962.1"/>
    </source>
</evidence>
<sequence length="185" mass="20782">LDSRLRVALSISCVGNNTRDSDKIEELTAEKLILDSLKSSEKVLDQVVITSVSGKRLMDSALKENISILNKQLSDLLLHSDAQNLSIEPIHSILRSMQNQLTTLTDSTHSSFKYKEIDLYLSYIERTLINTRLYLACQGASESIKIQTNPMDTLKHKLLNERSDELNSAIQTGCPSMKAWRCANK</sequence>
<feature type="non-terminal residue" evidence="1">
    <location>
        <position position="1"/>
    </location>
</feature>
<keyword evidence="2" id="KW-1185">Reference proteome</keyword>
<evidence type="ECO:0000313" key="2">
    <source>
        <dbReference type="Proteomes" id="UP000726136"/>
    </source>
</evidence>
<name>A0ABR9ZC04_VIBAN</name>
<accession>A0ABR9ZC04</accession>
<feature type="non-terminal residue" evidence="1">
    <location>
        <position position="185"/>
    </location>
</feature>
<comment type="caution">
    <text evidence="1">The sequence shown here is derived from an EMBL/GenBank/DDBJ whole genome shotgun (WGS) entry which is preliminary data.</text>
</comment>
<organism evidence="1 2">
    <name type="scientific">Vibrio anguillarum</name>
    <name type="common">Listonella anguillarum</name>
    <dbReference type="NCBI Taxonomy" id="55601"/>
    <lineage>
        <taxon>Bacteria</taxon>
        <taxon>Pseudomonadati</taxon>
        <taxon>Pseudomonadota</taxon>
        <taxon>Gammaproteobacteria</taxon>
        <taxon>Vibrionales</taxon>
        <taxon>Vibrionaceae</taxon>
        <taxon>Vibrio</taxon>
    </lineage>
</organism>
<gene>
    <name evidence="1" type="ORF">EAY46_23535</name>
</gene>
<protein>
    <submittedName>
        <fullName evidence="1">Uncharacterized protein</fullName>
    </submittedName>
</protein>
<dbReference type="Proteomes" id="UP000726136">
    <property type="component" value="Unassembled WGS sequence"/>
</dbReference>